<dbReference type="PANTHER" id="PTHR39210">
    <property type="entry name" value="HEPARIN-SULFATE LYASE"/>
    <property type="match status" value="1"/>
</dbReference>
<feature type="domain" description="Heparinase II N-terminal" evidence="6">
    <location>
        <begin position="71"/>
        <end position="398"/>
    </location>
</feature>
<dbReference type="Proteomes" id="UP001524460">
    <property type="component" value="Unassembled WGS sequence"/>
</dbReference>
<reference evidence="7 8" key="1">
    <citation type="submission" date="2022-07" db="EMBL/GenBank/DDBJ databases">
        <title>Photobacterium pectinilyticum sp. nov., a marine bacterium isolated from surface seawater of Qingdao offshore.</title>
        <authorList>
            <person name="Wang X."/>
        </authorList>
    </citation>
    <scope>NUCLEOTIDE SEQUENCE [LARGE SCALE GENOMIC DNA]</scope>
    <source>
        <strain evidence="7 8">ZSDE20</strain>
    </source>
</reference>
<gene>
    <name evidence="7" type="ORF">NHN17_06300</name>
</gene>
<evidence type="ECO:0000256" key="3">
    <source>
        <dbReference type="ARBA" id="ARBA00022764"/>
    </source>
</evidence>
<keyword evidence="8" id="KW-1185">Reference proteome</keyword>
<dbReference type="RefSeq" id="WP_255041295.1">
    <property type="nucleotide sequence ID" value="NZ_JANEYT010000009.1"/>
</dbReference>
<evidence type="ECO:0000313" key="7">
    <source>
        <dbReference type="EMBL" id="MCQ1057670.1"/>
    </source>
</evidence>
<sequence>MLSLRRTHDFQKFVTPEQNKPARINPPSFNWPQSDYTAVYSIELEHVEKPLQWRWENISSPFRLPFMLSCGQYRWRVQDINNEMSQWMTFAIDEQTEKYQPPSANELFELCAEHDQFLMYFDSDITDVRDASSQAYDKFKNTVALVNLDAITYPTHYRRGEEEGKRTAIANVRNWIDRDLMALTLLYKIWGEEESGELAVQLMLRLAEWSPEGPASLLRPCTWGDEVGLSLARNLYLAYHWLAPLLTDSEKDFIRPMLVRIAYQMEQRLEQDQFKQFPGHSHTSRLPAYLGVAALALHKEYDAQVCERWLNYALMIYQSVLPFYGGEDGSWAEGPFYSSSYSKWHHPFFLSVERISGFSFYEHPFYKNYCQFAMDFVAPEQDIHPFGDGFWCKRDGREWPGFFAQNPLRIYAERFGDEHARETCKQLESKIDVFHLHLLDVVPTHTQLAFAKDAALCDKTTSAKVDCQEKPVYSQYYPFAGLGKAQTQELALYYRASQFGNSSHRHADQGNVALFDDGESILTPSGSYGYRFGSGHHSQWTRTTQAHNLPLFVDNQEGGKEVGGKGQILDNEAATAKVLRQEQGTGWSLVQFELGHAYEETNHFTRTVVMLTGKGLLICDQISLYKPQAVQWRLHSPLDAVTAGSSISLAGQSKDYQVSLPSHDRISPALSYGYDEDKSHDEQVISDASEQMYHLQWSLPEQQEHLVISCCEKQPIAHQLGADQTLTIFADQETIVIDLNNDLVEVQQATQKVAVG</sequence>
<evidence type="ECO:0000256" key="1">
    <source>
        <dbReference type="ARBA" id="ARBA00004418"/>
    </source>
</evidence>
<dbReference type="Pfam" id="PF16332">
    <property type="entry name" value="DUF4962"/>
    <property type="match status" value="1"/>
</dbReference>
<dbReference type="SUPFAM" id="SSF48230">
    <property type="entry name" value="Chondroitin AC/alginate lyase"/>
    <property type="match status" value="1"/>
</dbReference>
<evidence type="ECO:0000313" key="8">
    <source>
        <dbReference type="Proteomes" id="UP001524460"/>
    </source>
</evidence>
<dbReference type="InterPro" id="IPR012480">
    <property type="entry name" value="Hepar_II_III_C"/>
</dbReference>
<evidence type="ECO:0000256" key="4">
    <source>
        <dbReference type="ARBA" id="ARBA00023239"/>
    </source>
</evidence>
<comment type="caution">
    <text evidence="7">The sequence shown here is derived from an EMBL/GenBank/DDBJ whole genome shotgun (WGS) entry which is preliminary data.</text>
</comment>
<dbReference type="InterPro" id="IPR008929">
    <property type="entry name" value="Chondroitin_lyas"/>
</dbReference>
<accession>A0ABT1MYV7</accession>
<evidence type="ECO:0000259" key="5">
    <source>
        <dbReference type="Pfam" id="PF07940"/>
    </source>
</evidence>
<dbReference type="InterPro" id="IPR032518">
    <property type="entry name" value="HepII_N"/>
</dbReference>
<keyword evidence="2" id="KW-0732">Signal</keyword>
<organism evidence="7 8">
    <name type="scientific">Photobacterium pectinilyticum</name>
    <dbReference type="NCBI Taxonomy" id="2906793"/>
    <lineage>
        <taxon>Bacteria</taxon>
        <taxon>Pseudomonadati</taxon>
        <taxon>Pseudomonadota</taxon>
        <taxon>Gammaproteobacteria</taxon>
        <taxon>Vibrionales</taxon>
        <taxon>Vibrionaceae</taxon>
        <taxon>Photobacterium</taxon>
    </lineage>
</organism>
<proteinExistence type="predicted"/>
<keyword evidence="3" id="KW-0574">Periplasm</keyword>
<dbReference type="Gene3D" id="2.70.98.70">
    <property type="match status" value="1"/>
</dbReference>
<protein>
    <submittedName>
        <fullName evidence="7">Heparinase II/III family protein</fullName>
    </submittedName>
</protein>
<comment type="subcellular location">
    <subcellularLocation>
        <location evidence="1">Periplasm</location>
    </subcellularLocation>
</comment>
<evidence type="ECO:0000259" key="6">
    <source>
        <dbReference type="Pfam" id="PF16332"/>
    </source>
</evidence>
<keyword evidence="4" id="KW-0456">Lyase</keyword>
<dbReference type="Gene3D" id="1.50.10.100">
    <property type="entry name" value="Chondroitin AC/alginate lyase"/>
    <property type="match status" value="1"/>
</dbReference>
<dbReference type="EMBL" id="JANEYT010000009">
    <property type="protein sequence ID" value="MCQ1057670.1"/>
    <property type="molecule type" value="Genomic_DNA"/>
</dbReference>
<evidence type="ECO:0000256" key="2">
    <source>
        <dbReference type="ARBA" id="ARBA00022729"/>
    </source>
</evidence>
<dbReference type="PANTHER" id="PTHR39210:SF1">
    <property type="entry name" value="HEPARIN-SULFATE LYASE"/>
    <property type="match status" value="1"/>
</dbReference>
<dbReference type="Pfam" id="PF07940">
    <property type="entry name" value="Hepar_II_III_C"/>
    <property type="match status" value="1"/>
</dbReference>
<name>A0ABT1MYV7_9GAMM</name>
<feature type="domain" description="Heparinase II/III-like C-terminal" evidence="5">
    <location>
        <begin position="477"/>
        <end position="646"/>
    </location>
</feature>